<evidence type="ECO:0000313" key="1">
    <source>
        <dbReference type="EMBL" id="PIT89785.1"/>
    </source>
</evidence>
<comment type="caution">
    <text evidence="1">The sequence shown here is derived from an EMBL/GenBank/DDBJ whole genome shotgun (WGS) entry which is preliminary data.</text>
</comment>
<gene>
    <name evidence="1" type="ORF">COU23_02090</name>
</gene>
<accession>A0A2M6WAS9</accession>
<organism evidence="1 2">
    <name type="scientific">Candidatus Kuenenbacteria bacterium CG10_big_fil_rev_8_21_14_0_10_36_11</name>
    <dbReference type="NCBI Taxonomy" id="1974618"/>
    <lineage>
        <taxon>Bacteria</taxon>
        <taxon>Candidatus Kueneniibacteriota</taxon>
    </lineage>
</organism>
<name>A0A2M6WAS9_9BACT</name>
<proteinExistence type="predicted"/>
<protein>
    <submittedName>
        <fullName evidence="1">Uncharacterized protein</fullName>
    </submittedName>
</protein>
<sequence>MAKDGVLELRDYYLEGDEVHLRVAPLTWTLRNLGVKTYLSGTWYLKNNLWQNGCQVHVLFVQVNANDIRGLQQRGRIPSTLAISYEKGGTYAWFKMLNITEQGVDMNMMLEAGIRYPHTKNLAVIGKAVPNGQPFGFFPWEINQLLGKNKY</sequence>
<evidence type="ECO:0000313" key="2">
    <source>
        <dbReference type="Proteomes" id="UP000231464"/>
    </source>
</evidence>
<dbReference type="AlphaFoldDB" id="A0A2M6WAS9"/>
<dbReference type="EMBL" id="PFBP01000034">
    <property type="protein sequence ID" value="PIT89785.1"/>
    <property type="molecule type" value="Genomic_DNA"/>
</dbReference>
<reference evidence="2" key="1">
    <citation type="submission" date="2017-09" db="EMBL/GenBank/DDBJ databases">
        <title>Depth-based differentiation of microbial function through sediment-hosted aquifers and enrichment of novel symbionts in the deep terrestrial subsurface.</title>
        <authorList>
            <person name="Probst A.J."/>
            <person name="Ladd B."/>
            <person name="Jarett J.K."/>
            <person name="Geller-Mcgrath D.E."/>
            <person name="Sieber C.M.K."/>
            <person name="Emerson J.B."/>
            <person name="Anantharaman K."/>
            <person name="Thomas B.C."/>
            <person name="Malmstrom R."/>
            <person name="Stieglmeier M."/>
            <person name="Klingl A."/>
            <person name="Woyke T."/>
            <person name="Ryan C.M."/>
            <person name="Banfield J.F."/>
        </authorList>
    </citation>
    <scope>NUCLEOTIDE SEQUENCE [LARGE SCALE GENOMIC DNA]</scope>
</reference>
<dbReference type="Proteomes" id="UP000231464">
    <property type="component" value="Unassembled WGS sequence"/>
</dbReference>